<dbReference type="Gene3D" id="1.10.150.240">
    <property type="entry name" value="Putative phosphatase, domain 2"/>
    <property type="match status" value="1"/>
</dbReference>
<dbReference type="RefSeq" id="WP_092799860.1">
    <property type="nucleotide sequence ID" value="NZ_FMUH01000001.1"/>
</dbReference>
<dbReference type="NCBIfam" id="TIGR01509">
    <property type="entry name" value="HAD-SF-IA-v3"/>
    <property type="match status" value="1"/>
</dbReference>
<evidence type="ECO:0000313" key="2">
    <source>
        <dbReference type="EMBL" id="SCX39918.1"/>
    </source>
</evidence>
<dbReference type="InterPro" id="IPR011945">
    <property type="entry name" value="HAD-SF_ppase_IA/epoxid_hydro_N"/>
</dbReference>
<sequence>MTAVVFDLGGVITTSPLAAFNDYEREAGLPVGLVARLNTTNPHENAWARFERSELDRDGFVEVFEAEATAAGYDVDATRVLDALHGAVRPAVVTAIGALRTAGVPLALLSNNAAPMDPSTEHGALMELFDVVVESSVEGIRKPEPAIYPLTLDRLSAAIGRTVAHAEVVYLDDLGPNLKPARELGWHTIKVVDPADALAELGRATGVDVST</sequence>
<dbReference type="SFLD" id="SFLDS00003">
    <property type="entry name" value="Haloacid_Dehalogenase"/>
    <property type="match status" value="1"/>
</dbReference>
<evidence type="ECO:0000313" key="3">
    <source>
        <dbReference type="Proteomes" id="UP000198981"/>
    </source>
</evidence>
<keyword evidence="1" id="KW-0007">Acetylation</keyword>
<name>A0A1G4XGU7_9ACTN</name>
<dbReference type="InterPro" id="IPR052898">
    <property type="entry name" value="ACAD10-like"/>
</dbReference>
<evidence type="ECO:0000256" key="1">
    <source>
        <dbReference type="ARBA" id="ARBA00022990"/>
    </source>
</evidence>
<dbReference type="CDD" id="cd02603">
    <property type="entry name" value="HAD_sEH-N_like"/>
    <property type="match status" value="1"/>
</dbReference>
<accession>A0A1G4XGU7</accession>
<dbReference type="EMBL" id="FMUH01000001">
    <property type="protein sequence ID" value="SCX39918.1"/>
    <property type="molecule type" value="Genomic_DNA"/>
</dbReference>
<dbReference type="SFLD" id="SFLDG01129">
    <property type="entry name" value="C1.5:_HAD__Beta-PGM__Phosphata"/>
    <property type="match status" value="1"/>
</dbReference>
<dbReference type="AlphaFoldDB" id="A0A1G4XGU7"/>
<dbReference type="Pfam" id="PF00702">
    <property type="entry name" value="Hydrolase"/>
    <property type="match status" value="1"/>
</dbReference>
<dbReference type="SUPFAM" id="SSF56784">
    <property type="entry name" value="HAD-like"/>
    <property type="match status" value="1"/>
</dbReference>
<dbReference type="Proteomes" id="UP000198981">
    <property type="component" value="Unassembled WGS sequence"/>
</dbReference>
<dbReference type="InterPro" id="IPR006439">
    <property type="entry name" value="HAD-SF_hydro_IA"/>
</dbReference>
<dbReference type="PANTHER" id="PTHR47829">
    <property type="entry name" value="HYDROLASE, PUTATIVE (AFU_ORTHOLOGUE AFUA_1G12880)-RELATED"/>
    <property type="match status" value="1"/>
</dbReference>
<dbReference type="NCBIfam" id="TIGR02247">
    <property type="entry name" value="HAD-1A3-hyp"/>
    <property type="match status" value="1"/>
</dbReference>
<dbReference type="InterPro" id="IPR036412">
    <property type="entry name" value="HAD-like_sf"/>
</dbReference>
<protein>
    <submittedName>
        <fullName evidence="2">Putative hydrolase of the HAD superfamily</fullName>
    </submittedName>
</protein>
<gene>
    <name evidence="2" type="ORF">SAMN03159343_0833</name>
</gene>
<keyword evidence="2" id="KW-0378">Hydrolase</keyword>
<dbReference type="PANTHER" id="PTHR47829:SF1">
    <property type="entry name" value="HAD FAMILY PHOSPHATASE"/>
    <property type="match status" value="1"/>
</dbReference>
<dbReference type="STRING" id="1960309.SAMN03159343_0833"/>
<dbReference type="PRINTS" id="PR00413">
    <property type="entry name" value="HADHALOGNASE"/>
</dbReference>
<dbReference type="InterPro" id="IPR023214">
    <property type="entry name" value="HAD_sf"/>
</dbReference>
<keyword evidence="3" id="KW-1185">Reference proteome</keyword>
<proteinExistence type="predicted"/>
<dbReference type="Gene3D" id="3.40.50.1000">
    <property type="entry name" value="HAD superfamily/HAD-like"/>
    <property type="match status" value="1"/>
</dbReference>
<dbReference type="GO" id="GO:0016787">
    <property type="term" value="F:hydrolase activity"/>
    <property type="evidence" value="ECO:0007669"/>
    <property type="project" value="UniProtKB-KW"/>
</dbReference>
<dbReference type="OrthoDB" id="9795007at2"/>
<dbReference type="InterPro" id="IPR023198">
    <property type="entry name" value="PGP-like_dom2"/>
</dbReference>
<reference evidence="3" key="1">
    <citation type="submission" date="2016-10" db="EMBL/GenBank/DDBJ databases">
        <authorList>
            <person name="Varghese N."/>
            <person name="Submissions S."/>
        </authorList>
    </citation>
    <scope>NUCLEOTIDE SEQUENCE [LARGE SCALE GENOMIC DNA]</scope>
    <source>
        <strain evidence="3">DSM 45722</strain>
    </source>
</reference>
<organism evidence="2 3">
    <name type="scientific">Klenkia marina</name>
    <dbReference type="NCBI Taxonomy" id="1960309"/>
    <lineage>
        <taxon>Bacteria</taxon>
        <taxon>Bacillati</taxon>
        <taxon>Actinomycetota</taxon>
        <taxon>Actinomycetes</taxon>
        <taxon>Geodermatophilales</taxon>
        <taxon>Geodermatophilaceae</taxon>
        <taxon>Klenkia</taxon>
    </lineage>
</organism>